<dbReference type="InterPro" id="IPR046342">
    <property type="entry name" value="CBS_dom_sf"/>
</dbReference>
<dbReference type="SMART" id="SM00116">
    <property type="entry name" value="CBS"/>
    <property type="match status" value="2"/>
</dbReference>
<dbReference type="CDD" id="cd04586">
    <property type="entry name" value="CBS_pair_BON_assoc"/>
    <property type="match status" value="1"/>
</dbReference>
<sequence>MKARDIMNTNLVVVRRDDGIKKLVDVLLANGLSGVPVVDSKERVIGIVTEADVINKEMKARMFSAKNLVKLLNIWKEREKENSVGDIMSEDVFTVSEDTDLFDLIEVVIEMKINRIPVVDTDGRLVGIITRGDLLRGLRSIEG</sequence>
<protein>
    <recommendedName>
        <fullName evidence="3">CBS domain-containing protein</fullName>
    </recommendedName>
</protein>
<dbReference type="Gene3D" id="3.10.580.10">
    <property type="entry name" value="CBS-domain"/>
    <property type="match status" value="1"/>
</dbReference>
<geneLocation type="plasmid" evidence="4 5">
    <name>EAL2_808p</name>
</geneLocation>
<dbReference type="SUPFAM" id="SSF54631">
    <property type="entry name" value="CBS-domain pair"/>
    <property type="match status" value="1"/>
</dbReference>
<dbReference type="EMBL" id="CP007453">
    <property type="protein sequence ID" value="AHM57878.1"/>
    <property type="molecule type" value="Genomic_DNA"/>
</dbReference>
<keyword evidence="5" id="KW-1185">Reference proteome</keyword>
<dbReference type="Pfam" id="PF00571">
    <property type="entry name" value="CBS"/>
    <property type="match status" value="2"/>
</dbReference>
<dbReference type="OrthoDB" id="9790355at2"/>
<feature type="domain" description="CBS" evidence="3">
    <location>
        <begin position="7"/>
        <end position="64"/>
    </location>
</feature>
<dbReference type="InterPro" id="IPR000644">
    <property type="entry name" value="CBS_dom"/>
</dbReference>
<dbReference type="PROSITE" id="PS51371">
    <property type="entry name" value="CBS"/>
    <property type="match status" value="2"/>
</dbReference>
<organism evidence="4 5">
    <name type="scientific">Peptoclostridium acidaminophilum DSM 3953</name>
    <dbReference type="NCBI Taxonomy" id="1286171"/>
    <lineage>
        <taxon>Bacteria</taxon>
        <taxon>Bacillati</taxon>
        <taxon>Bacillota</taxon>
        <taxon>Clostridia</taxon>
        <taxon>Peptostreptococcales</taxon>
        <taxon>Peptoclostridiaceae</taxon>
        <taxon>Peptoclostridium</taxon>
    </lineage>
</organism>
<evidence type="ECO:0000256" key="2">
    <source>
        <dbReference type="PROSITE-ProRule" id="PRU00703"/>
    </source>
</evidence>
<dbReference type="eggNOG" id="COG0517">
    <property type="taxonomic scope" value="Bacteria"/>
</dbReference>
<dbReference type="KEGG" id="eac:EAL2_808p03740"/>
<evidence type="ECO:0000256" key="1">
    <source>
        <dbReference type="ARBA" id="ARBA00023122"/>
    </source>
</evidence>
<dbReference type="Proteomes" id="UP000019591">
    <property type="component" value="Plasmid EAL2_808p"/>
</dbReference>
<dbReference type="PATRIC" id="fig|1286171.3.peg.2550"/>
<evidence type="ECO:0000259" key="3">
    <source>
        <dbReference type="PROSITE" id="PS51371"/>
    </source>
</evidence>
<dbReference type="InterPro" id="IPR051257">
    <property type="entry name" value="Diverse_CBS-Domain"/>
</dbReference>
<gene>
    <name evidence="4" type="ORF">EAL2_808p03740</name>
</gene>
<reference evidence="4 5" key="1">
    <citation type="journal article" date="2014" name="Genome Announc.">
        <title>Complete Genome Sequence of Amino Acid-Utilizing Eubacterium acidaminophilum al-2 (DSM 3953).</title>
        <authorList>
            <person name="Poehlein A."/>
            <person name="Andreesen J.R."/>
            <person name="Daniel R."/>
        </authorList>
    </citation>
    <scope>NUCLEOTIDE SEQUENCE [LARGE SCALE GENOMIC DNA]</scope>
    <source>
        <strain evidence="4 5">DSM 3953</strain>
        <plasmid evidence="5">Plasmid EAL2_808p</plasmid>
    </source>
</reference>
<dbReference type="HOGENOM" id="CLU_040681_9_0_9"/>
<evidence type="ECO:0000313" key="4">
    <source>
        <dbReference type="EMBL" id="AHM57878.1"/>
    </source>
</evidence>
<keyword evidence="4" id="KW-0614">Plasmid</keyword>
<proteinExistence type="predicted"/>
<dbReference type="PANTHER" id="PTHR43080">
    <property type="entry name" value="CBS DOMAIN-CONTAINING PROTEIN CBSX3, MITOCHONDRIAL"/>
    <property type="match status" value="1"/>
</dbReference>
<dbReference type="PANTHER" id="PTHR43080:SF2">
    <property type="entry name" value="CBS DOMAIN-CONTAINING PROTEIN"/>
    <property type="match status" value="1"/>
</dbReference>
<feature type="domain" description="CBS" evidence="3">
    <location>
        <begin position="88"/>
        <end position="143"/>
    </location>
</feature>
<keyword evidence="1 2" id="KW-0129">CBS domain</keyword>
<accession>W8TJB1</accession>
<name>W8TJB1_PEPAC</name>
<evidence type="ECO:0000313" key="5">
    <source>
        <dbReference type="Proteomes" id="UP000019591"/>
    </source>
</evidence>
<dbReference type="AlphaFoldDB" id="W8TJB1"/>